<dbReference type="InterPro" id="IPR016024">
    <property type="entry name" value="ARM-type_fold"/>
</dbReference>
<dbReference type="PANTHER" id="PTHR13213">
    <property type="entry name" value="MYB-BINDING PROTEIN 1A FAMILY MEMBER"/>
    <property type="match status" value="1"/>
</dbReference>
<comment type="caution">
    <text evidence="6">The sequence shown here is derived from an EMBL/GenBank/DDBJ whole genome shotgun (WGS) entry which is preliminary data.</text>
</comment>
<feature type="compositionally biased region" description="Acidic residues" evidence="5">
    <location>
        <begin position="664"/>
        <end position="683"/>
    </location>
</feature>
<gene>
    <name evidence="6" type="ORF">BV898_14608</name>
</gene>
<evidence type="ECO:0000256" key="1">
    <source>
        <dbReference type="ARBA" id="ARBA00004123"/>
    </source>
</evidence>
<organism evidence="6 7">
    <name type="scientific">Hypsibius exemplaris</name>
    <name type="common">Freshwater tardigrade</name>
    <dbReference type="NCBI Taxonomy" id="2072580"/>
    <lineage>
        <taxon>Eukaryota</taxon>
        <taxon>Metazoa</taxon>
        <taxon>Ecdysozoa</taxon>
        <taxon>Tardigrada</taxon>
        <taxon>Eutardigrada</taxon>
        <taxon>Parachela</taxon>
        <taxon>Hypsibioidea</taxon>
        <taxon>Hypsibiidae</taxon>
        <taxon>Hypsibius</taxon>
    </lineage>
</organism>
<evidence type="ECO:0000256" key="4">
    <source>
        <dbReference type="SAM" id="Coils"/>
    </source>
</evidence>
<feature type="region of interest" description="Disordered" evidence="5">
    <location>
        <begin position="650"/>
        <end position="683"/>
    </location>
</feature>
<feature type="region of interest" description="Disordered" evidence="5">
    <location>
        <begin position="1"/>
        <end position="20"/>
    </location>
</feature>
<keyword evidence="3" id="KW-0539">Nucleus</keyword>
<evidence type="ECO:0000256" key="2">
    <source>
        <dbReference type="ARBA" id="ARBA00006809"/>
    </source>
</evidence>
<evidence type="ECO:0008006" key="8">
    <source>
        <dbReference type="Google" id="ProtNLM"/>
    </source>
</evidence>
<sequence length="1108" mass="121853">MGSAAEETTMESSSKAPPPIPQPLMDLFWDLAEIDEAKQLDATAKLVGSLREDFDTANKKGESASAGLEYTLTRLVRGLASNRKGVRWGFGTALTVLLQEFSELKTSKVLLELENHLKIVVPSDIKTIAVGQLTVLMAIVNSGRMATINASHLRAIVDILLKLETEKTYLRAGVHEIFLKMIEQLPSETFQRSLLPLLKGHLTKSLAELDLDGLVLLLKATQFHQKAMESSLKQSIGTGDLLDAKNIDAINKILFQTSTRVLHRGVLDFAVAFQLRPDVFPSFWTAFVQCATKESAWKAKIPFEVIPALLTNVTEPKQLLAILTQPFLFFLLKNSTEVRAAESESLKAMHMAASSALTGILAAIKATKDQTVNAKILNLLLSNEAVEQTSRSWSGFVSGLIHRLDAEQSAKVADKLVGNLKEDTPTRNQVVKVLESILTDKIKTVEDVARFGKLILFFEQEALRSENDASSVGTARGLLKYLGVSTADHHRPSPTLDMADVEKEVSLKVAVLKVLLEKSKDAQSTSTGSKDESNVANANLLKSIAKLPIGPKLKATFELMALATTTLWIRVRPILGQEILAELTDVVAGLIKVGKKLTDETAAGKLSGLLLTLLAVERAVFATVELVFKSLCPFLGEDAVSALFDLVEPAEEEDDGEGQPIDFESSDEEDDDDMSDVEESGVEEEEAEVLAVVDRAALEATGAVETEDTTESEPDLDDAAMFKLDDVLSGILRSRKAAKNGGPAANEVDARFRALRLVHLFFSFPHADPLVILPFLRSVIRIANERVPVSQRERQSQMTDLSGKVLQSLKQRRKFDADRIRAGTSREDLAELMGEVIEETGKVQNAVLHRQCVEAVLFVQRVLAVFVGALKKSAAGKAVREIYLPWLERFAGLKTCMFGHLLWNAVFGSLGEHAVVLLPNLVDLIFSEETIVKDRPGQLPTDPDSHYRKYQMIRQVQLCGTVKIIITQSVAKATGTELNELKEFFTKFGQEYVKHLKNVASSDGPLKGKKLLEDITDLARFLILYHRKLDKHAAIKLQPLEELWSLKKLTKSVDQLLGEKLAAKELKAVRKAIQNLKQTLDAQLKLEKVQPDDGAVLVNGDSAEAMKE</sequence>
<dbReference type="SUPFAM" id="SSF48371">
    <property type="entry name" value="ARM repeat"/>
    <property type="match status" value="1"/>
</dbReference>
<dbReference type="GO" id="GO:0006355">
    <property type="term" value="P:regulation of DNA-templated transcription"/>
    <property type="evidence" value="ECO:0007669"/>
    <property type="project" value="InterPro"/>
</dbReference>
<dbReference type="PANTHER" id="PTHR13213:SF2">
    <property type="entry name" value="MYB-BINDING PROTEIN 1A"/>
    <property type="match status" value="1"/>
</dbReference>
<dbReference type="OrthoDB" id="342531at2759"/>
<dbReference type="GO" id="GO:0003677">
    <property type="term" value="F:DNA binding"/>
    <property type="evidence" value="ECO:0007669"/>
    <property type="project" value="InterPro"/>
</dbReference>
<evidence type="ECO:0000313" key="7">
    <source>
        <dbReference type="Proteomes" id="UP000192578"/>
    </source>
</evidence>
<dbReference type="Pfam" id="PF04931">
    <property type="entry name" value="DNA_pol_phi"/>
    <property type="match status" value="1"/>
</dbReference>
<dbReference type="EMBL" id="MTYJ01000181">
    <property type="protein sequence ID" value="OWA50082.1"/>
    <property type="molecule type" value="Genomic_DNA"/>
</dbReference>
<evidence type="ECO:0000313" key="6">
    <source>
        <dbReference type="EMBL" id="OWA50082.1"/>
    </source>
</evidence>
<dbReference type="Proteomes" id="UP000192578">
    <property type="component" value="Unassembled WGS sequence"/>
</dbReference>
<feature type="compositionally biased region" description="Low complexity" evidence="5">
    <location>
        <begin position="1"/>
        <end position="14"/>
    </location>
</feature>
<evidence type="ECO:0000256" key="5">
    <source>
        <dbReference type="SAM" id="MobiDB-lite"/>
    </source>
</evidence>
<accession>A0A9X6N973</accession>
<evidence type="ECO:0000256" key="3">
    <source>
        <dbReference type="ARBA" id="ARBA00023242"/>
    </source>
</evidence>
<dbReference type="InterPro" id="IPR007015">
    <property type="entry name" value="DNA_pol_V/MYBBP1A"/>
</dbReference>
<proteinExistence type="inferred from homology"/>
<keyword evidence="4" id="KW-0175">Coiled coil</keyword>
<comment type="similarity">
    <text evidence="2">Belongs to the MYBBP1A family.</text>
</comment>
<dbReference type="GO" id="GO:0005730">
    <property type="term" value="C:nucleolus"/>
    <property type="evidence" value="ECO:0007669"/>
    <property type="project" value="InterPro"/>
</dbReference>
<comment type="subcellular location">
    <subcellularLocation>
        <location evidence="1">Nucleus</location>
    </subcellularLocation>
</comment>
<protein>
    <recommendedName>
        <fullName evidence="8">DNA polymerase V</fullName>
    </recommendedName>
</protein>
<reference evidence="7" key="1">
    <citation type="submission" date="2017-01" db="EMBL/GenBank/DDBJ databases">
        <title>Comparative genomics of anhydrobiosis in the tardigrade Hypsibius dujardini.</title>
        <authorList>
            <person name="Yoshida Y."/>
            <person name="Koutsovoulos G."/>
            <person name="Laetsch D."/>
            <person name="Stevens L."/>
            <person name="Kumar S."/>
            <person name="Horikawa D."/>
            <person name="Ishino K."/>
            <person name="Komine S."/>
            <person name="Tomita M."/>
            <person name="Blaxter M."/>
            <person name="Arakawa K."/>
        </authorList>
    </citation>
    <scope>NUCLEOTIDE SEQUENCE [LARGE SCALE GENOMIC DNA]</scope>
    <source>
        <strain evidence="7">Z151</strain>
    </source>
</reference>
<dbReference type="AlphaFoldDB" id="A0A9X6N973"/>
<name>A0A9X6N973_HYPEX</name>
<feature type="coiled-coil region" evidence="4">
    <location>
        <begin position="1059"/>
        <end position="1086"/>
    </location>
</feature>
<keyword evidence="7" id="KW-1185">Reference proteome</keyword>